<reference evidence="1 2" key="1">
    <citation type="submission" date="2014-07" db="EMBL/GenBank/DDBJ databases">
        <title>Methanogenic archaea and the global carbon cycle.</title>
        <authorList>
            <person name="Henriksen J.R."/>
            <person name="Luke J."/>
            <person name="Reinhart S."/>
            <person name="Benedict M.N."/>
            <person name="Youngblut N.D."/>
            <person name="Metcalf M.E."/>
            <person name="Whitaker R.J."/>
            <person name="Metcalf W.W."/>
        </authorList>
    </citation>
    <scope>NUCLEOTIDE SEQUENCE [LARGE SCALE GENOMIC DNA]</scope>
    <source>
        <strain evidence="1 2">HB-1</strain>
    </source>
</reference>
<dbReference type="AlphaFoldDB" id="A0A0E3SDV9"/>
<dbReference type="EMBL" id="CP009516">
    <property type="protein sequence ID" value="AKB78317.1"/>
    <property type="molecule type" value="Genomic_DNA"/>
</dbReference>
<keyword evidence="2" id="KW-1185">Reference proteome</keyword>
<organism evidence="1 2">
    <name type="scientific">Methanosarcina horonobensis HB-1 = JCM 15518</name>
    <dbReference type="NCBI Taxonomy" id="1434110"/>
    <lineage>
        <taxon>Archaea</taxon>
        <taxon>Methanobacteriati</taxon>
        <taxon>Methanobacteriota</taxon>
        <taxon>Stenosarchaea group</taxon>
        <taxon>Methanomicrobia</taxon>
        <taxon>Methanosarcinales</taxon>
        <taxon>Methanosarcinaceae</taxon>
        <taxon>Methanosarcina</taxon>
    </lineage>
</organism>
<dbReference type="KEGG" id="mhor:MSHOH_1834"/>
<accession>A0A0E3SDV9</accession>
<evidence type="ECO:0000313" key="1">
    <source>
        <dbReference type="EMBL" id="AKB78317.1"/>
    </source>
</evidence>
<dbReference type="GeneID" id="24831059"/>
<gene>
    <name evidence="1" type="ORF">MSHOH_1834</name>
</gene>
<dbReference type="RefSeq" id="WP_048139254.1">
    <property type="nucleotide sequence ID" value="NZ_CP009516.1"/>
</dbReference>
<dbReference type="Proteomes" id="UP000033101">
    <property type="component" value="Chromosome"/>
</dbReference>
<dbReference type="OrthoDB" id="136970at2157"/>
<sequence>MILTENFLLLEPGLEAVRTRDETRLLAIIDELAEVGIKFFSGTILQETADGAIECIKSLGLAAAEGNMNSSVLNATASLGLIGQEAARNGENEAVLDILFALKALGEKTAEIKTLFSLRLIAISMKEVGKEAIRQGMEKEAITSQFCLKELHIFCKDFGNESETFNEDFFSLIRDIGRCATDAGLETAAINAAALMEDL</sequence>
<evidence type="ECO:0000313" key="2">
    <source>
        <dbReference type="Proteomes" id="UP000033101"/>
    </source>
</evidence>
<proteinExistence type="predicted"/>
<dbReference type="HOGENOM" id="CLU_1623473_0_0_2"/>
<dbReference type="PATRIC" id="fig|1434110.4.peg.2332"/>
<protein>
    <submittedName>
        <fullName evidence="1">Uncharacterized protein</fullName>
    </submittedName>
</protein>
<name>A0A0E3SDV9_9EURY</name>